<sequence>MDENGKTIRNMDKNGKTTNTDKRWRKTEALDTKPTENMVQNWGAHCKTFMRVCHDSLTICHYVVSSSADDG</sequence>
<proteinExistence type="predicted"/>
<accession>A0A085NTP3</accession>
<feature type="region of interest" description="Disordered" evidence="1">
    <location>
        <begin position="1"/>
        <end position="22"/>
    </location>
</feature>
<dbReference type="Proteomes" id="UP000030758">
    <property type="component" value="Unassembled WGS sequence"/>
</dbReference>
<reference evidence="3 4" key="1">
    <citation type="journal article" date="2014" name="Nat. Genet.">
        <title>Genome and transcriptome of the porcine whipworm Trichuris suis.</title>
        <authorList>
            <person name="Jex A.R."/>
            <person name="Nejsum P."/>
            <person name="Schwarz E.M."/>
            <person name="Hu L."/>
            <person name="Young N.D."/>
            <person name="Hall R.S."/>
            <person name="Korhonen P.K."/>
            <person name="Liao S."/>
            <person name="Thamsborg S."/>
            <person name="Xia J."/>
            <person name="Xu P."/>
            <person name="Wang S."/>
            <person name="Scheerlinck J.P."/>
            <person name="Hofmann A."/>
            <person name="Sternberg P.W."/>
            <person name="Wang J."/>
            <person name="Gasser R.B."/>
        </authorList>
    </citation>
    <scope>NUCLEOTIDE SEQUENCE [LARGE SCALE GENOMIC DNA]</scope>
    <source>
        <strain evidence="3">DCEP-RM93F</strain>
        <strain evidence="2">DCEP-RM93M</strain>
    </source>
</reference>
<keyword evidence="4" id="KW-1185">Reference proteome</keyword>
<evidence type="ECO:0000313" key="4">
    <source>
        <dbReference type="Proteomes" id="UP000030764"/>
    </source>
</evidence>
<evidence type="ECO:0000313" key="3">
    <source>
        <dbReference type="EMBL" id="KFD72839.1"/>
    </source>
</evidence>
<organism evidence="3">
    <name type="scientific">Trichuris suis</name>
    <name type="common">pig whipworm</name>
    <dbReference type="NCBI Taxonomy" id="68888"/>
    <lineage>
        <taxon>Eukaryota</taxon>
        <taxon>Metazoa</taxon>
        <taxon>Ecdysozoa</taxon>
        <taxon>Nematoda</taxon>
        <taxon>Enoplea</taxon>
        <taxon>Dorylaimia</taxon>
        <taxon>Trichinellida</taxon>
        <taxon>Trichuridae</taxon>
        <taxon>Trichuris</taxon>
    </lineage>
</organism>
<name>A0A085NTP3_9BILA</name>
<gene>
    <name evidence="2" type="ORF">M513_13806</name>
    <name evidence="3" type="ORF">M514_13806</name>
</gene>
<dbReference type="AlphaFoldDB" id="A0A085NTP3"/>
<evidence type="ECO:0000313" key="2">
    <source>
        <dbReference type="EMBL" id="KFD45317.1"/>
    </source>
</evidence>
<evidence type="ECO:0000256" key="1">
    <source>
        <dbReference type="SAM" id="MobiDB-lite"/>
    </source>
</evidence>
<protein>
    <submittedName>
        <fullName evidence="3">Uncharacterized protein</fullName>
    </submittedName>
</protein>
<dbReference type="Proteomes" id="UP000030764">
    <property type="component" value="Unassembled WGS sequence"/>
</dbReference>
<dbReference type="EMBL" id="KL363562">
    <property type="protein sequence ID" value="KFD45317.1"/>
    <property type="molecule type" value="Genomic_DNA"/>
</dbReference>
<dbReference type="EMBL" id="KL367475">
    <property type="protein sequence ID" value="KFD72839.1"/>
    <property type="molecule type" value="Genomic_DNA"/>
</dbReference>